<comment type="caution">
    <text evidence="1">The sequence shown here is derived from an EMBL/GenBank/DDBJ whole genome shotgun (WGS) entry which is preliminary data.</text>
</comment>
<dbReference type="Proteomes" id="UP001385951">
    <property type="component" value="Unassembled WGS sequence"/>
</dbReference>
<gene>
    <name evidence="1" type="ORF">QCA50_019980</name>
</gene>
<reference evidence="1 2" key="1">
    <citation type="submission" date="2022-09" db="EMBL/GenBank/DDBJ databases">
        <authorList>
            <person name="Palmer J.M."/>
        </authorList>
    </citation>
    <scope>NUCLEOTIDE SEQUENCE [LARGE SCALE GENOMIC DNA]</scope>
    <source>
        <strain evidence="1 2">DSM 7382</strain>
    </source>
</reference>
<keyword evidence="2" id="KW-1185">Reference proteome</keyword>
<dbReference type="SUPFAM" id="SSF53474">
    <property type="entry name" value="alpha/beta-Hydrolases"/>
    <property type="match status" value="1"/>
</dbReference>
<evidence type="ECO:0000313" key="1">
    <source>
        <dbReference type="EMBL" id="KAK7677082.1"/>
    </source>
</evidence>
<accession>A0AAW0FIQ7</accession>
<sequence>MQDWVESVNRLKSLLPQDVQETLDKHEAAGTVEDPEYQAAADKYNEQFTCRLTPLPEGFVEDNEWMANNSTVYHTMNGPTEFFITGSIKTFDVVSDLHGINVPTLLTNGKWDGAQDTVVKKFFWNIPKVKWVQFAEASHTPHYEETRRYMDTVGTFLTEM</sequence>
<protein>
    <submittedName>
        <fullName evidence="1">Uncharacterized protein</fullName>
    </submittedName>
</protein>
<dbReference type="Gene3D" id="3.40.50.1820">
    <property type="entry name" value="alpha/beta hydrolase"/>
    <property type="match status" value="1"/>
</dbReference>
<dbReference type="EMBL" id="JASBNA010000096">
    <property type="protein sequence ID" value="KAK7677082.1"/>
    <property type="molecule type" value="Genomic_DNA"/>
</dbReference>
<organism evidence="1 2">
    <name type="scientific">Cerrena zonata</name>
    <dbReference type="NCBI Taxonomy" id="2478898"/>
    <lineage>
        <taxon>Eukaryota</taxon>
        <taxon>Fungi</taxon>
        <taxon>Dikarya</taxon>
        <taxon>Basidiomycota</taxon>
        <taxon>Agaricomycotina</taxon>
        <taxon>Agaricomycetes</taxon>
        <taxon>Polyporales</taxon>
        <taxon>Cerrenaceae</taxon>
        <taxon>Cerrena</taxon>
    </lineage>
</organism>
<dbReference type="InterPro" id="IPR029058">
    <property type="entry name" value="AB_hydrolase_fold"/>
</dbReference>
<evidence type="ECO:0000313" key="2">
    <source>
        <dbReference type="Proteomes" id="UP001385951"/>
    </source>
</evidence>
<name>A0AAW0FIQ7_9APHY</name>
<dbReference type="AlphaFoldDB" id="A0AAW0FIQ7"/>
<proteinExistence type="predicted"/>